<dbReference type="AlphaFoldDB" id="A0AAV3SHK1"/>
<reference evidence="2" key="3">
    <citation type="submission" date="2023-12" db="EMBL/GenBank/DDBJ databases">
        <authorList>
            <person name="Sun Q."/>
            <person name="Inoue M."/>
        </authorList>
    </citation>
    <scope>NUCLEOTIDE SEQUENCE</scope>
    <source>
        <strain evidence="2">JCM 12289</strain>
    </source>
</reference>
<dbReference type="Proteomes" id="UP001500962">
    <property type="component" value="Unassembled WGS sequence"/>
</dbReference>
<dbReference type="SUPFAM" id="SSF53850">
    <property type="entry name" value="Periplasmic binding protein-like II"/>
    <property type="match status" value="1"/>
</dbReference>
<dbReference type="InterPro" id="IPR050490">
    <property type="entry name" value="Bact_solute-bd_prot1"/>
</dbReference>
<dbReference type="InterPro" id="IPR006059">
    <property type="entry name" value="SBP"/>
</dbReference>
<dbReference type="PANTHER" id="PTHR43649:SF12">
    <property type="entry name" value="DIACETYLCHITOBIOSE BINDING PROTEIN DASA"/>
    <property type="match status" value="1"/>
</dbReference>
<evidence type="ECO:0000313" key="4">
    <source>
        <dbReference type="Proteomes" id="UP000830542"/>
    </source>
</evidence>
<protein>
    <submittedName>
        <fullName evidence="2">ABC transporter substrate-binding protein</fullName>
    </submittedName>
    <submittedName>
        <fullName evidence="3">Extracellular solute-binding protein</fullName>
    </submittedName>
</protein>
<reference evidence="3" key="2">
    <citation type="submission" date="2022-04" db="EMBL/GenBank/DDBJ databases">
        <title>Sequencing and genomic assembly of Halococcus dombrowskii.</title>
        <authorList>
            <person name="Lim S.W."/>
            <person name="MacLea K.S."/>
        </authorList>
    </citation>
    <scope>NUCLEOTIDE SEQUENCE</scope>
    <source>
        <strain evidence="3">H4</strain>
        <plasmid evidence="3">unnamed4</plasmid>
    </source>
</reference>
<reference evidence="2" key="1">
    <citation type="journal article" date="2014" name="Int. J. Syst. Evol. Microbiol.">
        <title>Complete genome sequence of Corynebacterium casei LMG S-19264T (=DSM 44701T), isolated from a smear-ripened cheese.</title>
        <authorList>
            <consortium name="US DOE Joint Genome Institute (JGI-PGF)"/>
            <person name="Walter F."/>
            <person name="Albersmeier A."/>
            <person name="Kalinowski J."/>
            <person name="Ruckert C."/>
        </authorList>
    </citation>
    <scope>NUCLEOTIDE SEQUENCE</scope>
    <source>
        <strain evidence="2">JCM 12289</strain>
    </source>
</reference>
<keyword evidence="3" id="KW-0614">Plasmid</keyword>
<dbReference type="RefSeq" id="WP_244706772.1">
    <property type="nucleotide sequence ID" value="NZ_BAAADN010000031.1"/>
</dbReference>
<organism evidence="2 5">
    <name type="scientific">Halococcus dombrowskii</name>
    <dbReference type="NCBI Taxonomy" id="179637"/>
    <lineage>
        <taxon>Archaea</taxon>
        <taxon>Methanobacteriati</taxon>
        <taxon>Methanobacteriota</taxon>
        <taxon>Stenosarchaea group</taxon>
        <taxon>Halobacteria</taxon>
        <taxon>Halobacteriales</taxon>
        <taxon>Halococcaceae</taxon>
        <taxon>Halococcus</taxon>
    </lineage>
</organism>
<dbReference type="PROSITE" id="PS51318">
    <property type="entry name" value="TAT"/>
    <property type="match status" value="1"/>
</dbReference>
<name>A0AAV3SHK1_HALDO</name>
<gene>
    <name evidence="2" type="ORF">GCM10008985_22170</name>
    <name evidence="3" type="ORF">MUK72_19165</name>
</gene>
<keyword evidence="1" id="KW-1133">Transmembrane helix</keyword>
<geneLocation type="plasmid" evidence="3 4">
    <name>unnamed4</name>
</geneLocation>
<evidence type="ECO:0000313" key="2">
    <source>
        <dbReference type="EMBL" id="GAA0464817.1"/>
    </source>
</evidence>
<evidence type="ECO:0000313" key="3">
    <source>
        <dbReference type="EMBL" id="UOO97273.1"/>
    </source>
</evidence>
<dbReference type="InterPro" id="IPR006311">
    <property type="entry name" value="TAT_signal"/>
</dbReference>
<dbReference type="Proteomes" id="UP000830542">
    <property type="component" value="Plasmid unnamed4"/>
</dbReference>
<keyword evidence="1" id="KW-0472">Membrane</keyword>
<dbReference type="Gene3D" id="3.40.190.10">
    <property type="entry name" value="Periplasmic binding protein-like II"/>
    <property type="match status" value="2"/>
</dbReference>
<feature type="transmembrane region" description="Helical" evidence="1">
    <location>
        <begin position="20"/>
        <end position="40"/>
    </location>
</feature>
<accession>A0AAV3SHK1</accession>
<evidence type="ECO:0000256" key="1">
    <source>
        <dbReference type="SAM" id="Phobius"/>
    </source>
</evidence>
<proteinExistence type="predicted"/>
<dbReference type="PANTHER" id="PTHR43649">
    <property type="entry name" value="ARABINOSE-BINDING PROTEIN-RELATED"/>
    <property type="match status" value="1"/>
</dbReference>
<evidence type="ECO:0000313" key="5">
    <source>
        <dbReference type="Proteomes" id="UP001500962"/>
    </source>
</evidence>
<keyword evidence="4" id="KW-1185">Reference proteome</keyword>
<dbReference type="Pfam" id="PF01547">
    <property type="entry name" value="SBP_bac_1"/>
    <property type="match status" value="1"/>
</dbReference>
<dbReference type="EMBL" id="BAAADN010000031">
    <property type="protein sequence ID" value="GAA0464817.1"/>
    <property type="molecule type" value="Genomic_DNA"/>
</dbReference>
<sequence length="498" mass="53804">MTSENSGTNREGSKVSRRRFIVGASASGLATGLAGCSTLLGGGDSIGNSTNGTQTGNADGGTTTVTWGFDATVAQDHANQIRDALHNEGGLSADINVQFEQGQPDTGKRRASYNRLLSAGETSPDMFLMDNGWVNIFTQRGQLQNLTELLTDKQLTTIDEEYFSAFTDTAIDPSSGDLYGVPLYPDYPTMLYRKDLVEAAGYNPEGNNWATEPLTWKEWSNIAADTYDNADVDYGFTTQWDIYPGTACCTFNEVMSSWGGAYFGGRENLFGPVGDRPITVNSEPVIQSLDMMRKFVHDEDFDHLQGYGGGFVPTDILGWIEDASLAPFTNGNAVFHRNWPFAINAAASEFGDDLGSMPIPYAVPESEAQFQGTGGTTSALGGWHITANPNSQNLDAVAQVMDATMQEEFQLFLLEIEGWLPPRSDLFTSKEARSIDPMGNYMDTLQVAGENTMPRPVTPVWSDEASAIAEQANAAVNQDRSSADAMAALESTLSNIEG</sequence>
<dbReference type="EMBL" id="CP095009">
    <property type="protein sequence ID" value="UOO97273.1"/>
    <property type="molecule type" value="Genomic_DNA"/>
</dbReference>
<dbReference type="KEGG" id="hdo:MUK72_19165"/>
<keyword evidence="1" id="KW-0812">Transmembrane</keyword>
<dbReference type="GeneID" id="71764015"/>